<evidence type="ECO:0000256" key="2">
    <source>
        <dbReference type="SAM" id="Phobius"/>
    </source>
</evidence>
<keyword evidence="4" id="KW-1185">Reference proteome</keyword>
<proteinExistence type="predicted"/>
<protein>
    <submittedName>
        <fullName evidence="3">Uncharacterized protein</fullName>
    </submittedName>
</protein>
<keyword evidence="2" id="KW-0472">Membrane</keyword>
<feature type="transmembrane region" description="Helical" evidence="2">
    <location>
        <begin position="75"/>
        <end position="95"/>
    </location>
</feature>
<accession>A0A2T0RM89</accession>
<feature type="compositionally biased region" description="Basic and acidic residues" evidence="1">
    <location>
        <begin position="148"/>
        <end position="162"/>
    </location>
</feature>
<dbReference type="EMBL" id="PVZG01000017">
    <property type="protein sequence ID" value="PRY22305.1"/>
    <property type="molecule type" value="Genomic_DNA"/>
</dbReference>
<evidence type="ECO:0000313" key="3">
    <source>
        <dbReference type="EMBL" id="PRY22305.1"/>
    </source>
</evidence>
<sequence length="162" mass="17160">MGLLRRWRSTVTLRGGLMTAGGLLMAYALFGALTEPGLKLGGVALFLGGVLAVHDGIFLPLVIASGALLTRAHRLVRAALIVSLAVTVVALPFVLGYGRSPDNPSALPLAYGRGLLTVLIVIWTVTLTAIALLRRLPHGSRKWGPGRSSEDRKKTDHPSEAH</sequence>
<name>A0A2T0RM89_9ACTN</name>
<keyword evidence="2" id="KW-1133">Transmembrane helix</keyword>
<feature type="transmembrane region" description="Helical" evidence="2">
    <location>
        <begin position="115"/>
        <end position="133"/>
    </location>
</feature>
<evidence type="ECO:0000256" key="1">
    <source>
        <dbReference type="SAM" id="MobiDB-lite"/>
    </source>
</evidence>
<feature type="transmembrane region" description="Helical" evidence="2">
    <location>
        <begin position="12"/>
        <end position="30"/>
    </location>
</feature>
<dbReference type="AlphaFoldDB" id="A0A2T0RM89"/>
<feature type="transmembrane region" description="Helical" evidence="2">
    <location>
        <begin position="42"/>
        <end position="63"/>
    </location>
</feature>
<feature type="region of interest" description="Disordered" evidence="1">
    <location>
        <begin position="140"/>
        <end position="162"/>
    </location>
</feature>
<dbReference type="Proteomes" id="UP000239209">
    <property type="component" value="Unassembled WGS sequence"/>
</dbReference>
<organism evidence="3 4">
    <name type="scientific">Pseudosporangium ferrugineum</name>
    <dbReference type="NCBI Taxonomy" id="439699"/>
    <lineage>
        <taxon>Bacteria</taxon>
        <taxon>Bacillati</taxon>
        <taxon>Actinomycetota</taxon>
        <taxon>Actinomycetes</taxon>
        <taxon>Micromonosporales</taxon>
        <taxon>Micromonosporaceae</taxon>
        <taxon>Pseudosporangium</taxon>
    </lineage>
</organism>
<gene>
    <name evidence="3" type="ORF">CLV70_1178</name>
</gene>
<reference evidence="3 4" key="1">
    <citation type="submission" date="2018-03" db="EMBL/GenBank/DDBJ databases">
        <title>Genomic Encyclopedia of Archaeal and Bacterial Type Strains, Phase II (KMG-II): from individual species to whole genera.</title>
        <authorList>
            <person name="Goeker M."/>
        </authorList>
    </citation>
    <scope>NUCLEOTIDE SEQUENCE [LARGE SCALE GENOMIC DNA]</scope>
    <source>
        <strain evidence="3 4">DSM 45348</strain>
    </source>
</reference>
<evidence type="ECO:0000313" key="4">
    <source>
        <dbReference type="Proteomes" id="UP000239209"/>
    </source>
</evidence>
<keyword evidence="2" id="KW-0812">Transmembrane</keyword>
<comment type="caution">
    <text evidence="3">The sequence shown here is derived from an EMBL/GenBank/DDBJ whole genome shotgun (WGS) entry which is preliminary data.</text>
</comment>